<evidence type="ECO:0000256" key="2">
    <source>
        <dbReference type="ARBA" id="ARBA00022475"/>
    </source>
</evidence>
<feature type="transmembrane region" description="Helical" evidence="7">
    <location>
        <begin position="49"/>
        <end position="65"/>
    </location>
</feature>
<feature type="transmembrane region" description="Helical" evidence="7">
    <location>
        <begin position="278"/>
        <end position="297"/>
    </location>
</feature>
<feature type="transmembrane region" description="Helical" evidence="7">
    <location>
        <begin position="309"/>
        <end position="328"/>
    </location>
</feature>
<dbReference type="NCBIfam" id="TIGR00374">
    <property type="entry name" value="flippase-like domain"/>
    <property type="match status" value="1"/>
</dbReference>
<evidence type="ECO:0000256" key="4">
    <source>
        <dbReference type="ARBA" id="ARBA00022989"/>
    </source>
</evidence>
<dbReference type="Pfam" id="PF03706">
    <property type="entry name" value="LPG_synthase_TM"/>
    <property type="match status" value="1"/>
</dbReference>
<evidence type="ECO:0000313" key="9">
    <source>
        <dbReference type="Proteomes" id="UP000545493"/>
    </source>
</evidence>
<feature type="transmembrane region" description="Helical" evidence="7">
    <location>
        <begin position="12"/>
        <end position="29"/>
    </location>
</feature>
<evidence type="ECO:0000256" key="5">
    <source>
        <dbReference type="ARBA" id="ARBA00023136"/>
    </source>
</evidence>
<feature type="region of interest" description="Disordered" evidence="6">
    <location>
        <begin position="348"/>
        <end position="388"/>
    </location>
</feature>
<keyword evidence="2" id="KW-1003">Cell membrane</keyword>
<evidence type="ECO:0008006" key="10">
    <source>
        <dbReference type="Google" id="ProtNLM"/>
    </source>
</evidence>
<sequence>MGERTRRRRRLWRGAGIAAVLVGAVFTLRGRLPEPAEVFTTLAAADPRWLLTAAAAQFVSLAMFARQQRRLLTGFGVTIPRHRAFALAYSRSAIAISLPAGSAVSAAYAFREFRADGADKAAATAVMVLSGLLSAAGLALLYVTGMLTGAATALARSWDVHPGLVLAGLVPAATLAAAAAPALASRLRAPARPARQRRWRSHGLLGGVLDTVRDALTESRTVRPRHWLLALAAAVGNWLTDLLCLLAASRAVGIELGVATLATIYLTVQLLRQVPLTPGGIGVIEAALFAGLVSAGAADSPATAAVLTYRLLSCWLIIPIGVLGWLVLRATRRSDVVDRPLLDEPDGPVVAGTRLPQHRFAVGPRSDVGEQQPADARPRGEFPGLPSG</sequence>
<dbReference type="Proteomes" id="UP000545493">
    <property type="component" value="Unassembled WGS sequence"/>
</dbReference>
<comment type="subcellular location">
    <subcellularLocation>
        <location evidence="1">Cell membrane</location>
        <topology evidence="1">Multi-pass membrane protein</topology>
    </subcellularLocation>
</comment>
<dbReference type="GO" id="GO:0005886">
    <property type="term" value="C:plasma membrane"/>
    <property type="evidence" value="ECO:0007669"/>
    <property type="project" value="UniProtKB-SubCell"/>
</dbReference>
<keyword evidence="3 7" id="KW-0812">Transmembrane</keyword>
<dbReference type="AlphaFoldDB" id="A0A7X5UNK8"/>
<dbReference type="PANTHER" id="PTHR39087">
    <property type="entry name" value="UPF0104 MEMBRANE PROTEIN MJ1595"/>
    <property type="match status" value="1"/>
</dbReference>
<dbReference type="EMBL" id="JAAOYM010000001">
    <property type="protein sequence ID" value="NIJ10934.1"/>
    <property type="molecule type" value="Genomic_DNA"/>
</dbReference>
<organism evidence="8 9">
    <name type="scientific">Saccharomonospora amisosensis</name>
    <dbReference type="NCBI Taxonomy" id="1128677"/>
    <lineage>
        <taxon>Bacteria</taxon>
        <taxon>Bacillati</taxon>
        <taxon>Actinomycetota</taxon>
        <taxon>Actinomycetes</taxon>
        <taxon>Pseudonocardiales</taxon>
        <taxon>Pseudonocardiaceae</taxon>
        <taxon>Saccharomonospora</taxon>
    </lineage>
</organism>
<proteinExistence type="predicted"/>
<reference evidence="8 9" key="1">
    <citation type="submission" date="2020-03" db="EMBL/GenBank/DDBJ databases">
        <title>Sequencing the genomes of 1000 actinobacteria strains.</title>
        <authorList>
            <person name="Klenk H.-P."/>
        </authorList>
    </citation>
    <scope>NUCLEOTIDE SEQUENCE [LARGE SCALE GENOMIC DNA]</scope>
    <source>
        <strain evidence="8 9">DSM 45685</strain>
    </source>
</reference>
<protein>
    <recommendedName>
        <fullName evidence="10">Integral membrane protein</fullName>
    </recommendedName>
</protein>
<feature type="transmembrane region" description="Helical" evidence="7">
    <location>
        <begin position="121"/>
        <end position="143"/>
    </location>
</feature>
<keyword evidence="5 7" id="KW-0472">Membrane</keyword>
<keyword evidence="9" id="KW-1185">Reference proteome</keyword>
<evidence type="ECO:0000256" key="1">
    <source>
        <dbReference type="ARBA" id="ARBA00004651"/>
    </source>
</evidence>
<evidence type="ECO:0000256" key="6">
    <source>
        <dbReference type="SAM" id="MobiDB-lite"/>
    </source>
</evidence>
<evidence type="ECO:0000256" key="3">
    <source>
        <dbReference type="ARBA" id="ARBA00022692"/>
    </source>
</evidence>
<gene>
    <name evidence="8" type="ORF">FHU38_001278</name>
</gene>
<comment type="caution">
    <text evidence="8">The sequence shown here is derived from an EMBL/GenBank/DDBJ whole genome shotgun (WGS) entry which is preliminary data.</text>
</comment>
<dbReference type="InterPro" id="IPR022791">
    <property type="entry name" value="L-PG_synthase/AglD"/>
</dbReference>
<name>A0A7X5UNK8_9PSEU</name>
<feature type="transmembrane region" description="Helical" evidence="7">
    <location>
        <begin position="163"/>
        <end position="184"/>
    </location>
</feature>
<keyword evidence="4 7" id="KW-1133">Transmembrane helix</keyword>
<dbReference type="PANTHER" id="PTHR39087:SF2">
    <property type="entry name" value="UPF0104 MEMBRANE PROTEIN MJ1595"/>
    <property type="match status" value="1"/>
</dbReference>
<evidence type="ECO:0000256" key="7">
    <source>
        <dbReference type="SAM" id="Phobius"/>
    </source>
</evidence>
<evidence type="ECO:0000313" key="8">
    <source>
        <dbReference type="EMBL" id="NIJ10934.1"/>
    </source>
</evidence>
<accession>A0A7X5UNK8</accession>